<feature type="compositionally biased region" description="Low complexity" evidence="1">
    <location>
        <begin position="396"/>
        <end position="405"/>
    </location>
</feature>
<sequence length="446" mass="46311">MKILLTAKRAIVIAVSVPLIATGTFVTEAPISFAQAETTFTKSVTGEVPRQVDLGPGTINPIQPVVQGDVMTISGTGFNPRNSEQAFLSFKLNDGVNLRFEDNQAGTDVVEVDGSGTAYFNAPNVPQADGSWQGTLRIPADLQPGAYWVRVLSGTDGDPAGPISKLAWFEVLENDGTTPLYEPDVTVTAQGFGASLQVKGFQPGETVTATIKGQPAKFSDGEQSVTAGPEGSFQTALDLTATPVLANEQAELVLTGSKGTVKNSRFRGSPEISVNTPHGSGIPLGSTITLTVRNVPPTTSVDNMGVLGINLIEDHPDRSNAVASAAGTVSILDIKIPVKEELLGQEMAVMLRLPGEDRNRRYDSGLTFTAAQSQPSPAPQPDPGTKPNPDPGTQPGGSSLSSNEEGNNDTQSSKGLGIAGGILAVLGILAAIAASQGLLPLHLLPF</sequence>
<keyword evidence="2" id="KW-0472">Membrane</keyword>
<proteinExistence type="predicted"/>
<gene>
    <name evidence="4" type="ORF">SAMN05661109_01906</name>
</gene>
<name>A0A1H9UPC4_9CORY</name>
<keyword evidence="2" id="KW-0812">Transmembrane</keyword>
<dbReference type="AlphaFoldDB" id="A0A1H9UPC4"/>
<feature type="signal peptide" evidence="3">
    <location>
        <begin position="1"/>
        <end position="21"/>
    </location>
</feature>
<dbReference type="Proteomes" id="UP000198929">
    <property type="component" value="Unassembled WGS sequence"/>
</dbReference>
<evidence type="ECO:0000256" key="3">
    <source>
        <dbReference type="SAM" id="SignalP"/>
    </source>
</evidence>
<dbReference type="EMBL" id="FOGQ01000008">
    <property type="protein sequence ID" value="SES11199.1"/>
    <property type="molecule type" value="Genomic_DNA"/>
</dbReference>
<dbReference type="RefSeq" id="WP_092259556.1">
    <property type="nucleotide sequence ID" value="NZ_CP047199.1"/>
</dbReference>
<evidence type="ECO:0000256" key="1">
    <source>
        <dbReference type="SAM" id="MobiDB-lite"/>
    </source>
</evidence>
<accession>A0A1H9UPC4</accession>
<feature type="transmembrane region" description="Helical" evidence="2">
    <location>
        <begin position="416"/>
        <end position="439"/>
    </location>
</feature>
<reference evidence="5" key="1">
    <citation type="submission" date="2016-10" db="EMBL/GenBank/DDBJ databases">
        <authorList>
            <person name="Varghese N."/>
            <person name="Submissions S."/>
        </authorList>
    </citation>
    <scope>NUCLEOTIDE SEQUENCE [LARGE SCALE GENOMIC DNA]</scope>
    <source>
        <strain evidence="5">DSM 20524</strain>
    </source>
</reference>
<feature type="region of interest" description="Disordered" evidence="1">
    <location>
        <begin position="367"/>
        <end position="412"/>
    </location>
</feature>
<evidence type="ECO:0000256" key="2">
    <source>
        <dbReference type="SAM" id="Phobius"/>
    </source>
</evidence>
<feature type="compositionally biased region" description="Pro residues" evidence="1">
    <location>
        <begin position="376"/>
        <end position="392"/>
    </location>
</feature>
<evidence type="ECO:0000313" key="4">
    <source>
        <dbReference type="EMBL" id="SES11199.1"/>
    </source>
</evidence>
<evidence type="ECO:0000313" key="5">
    <source>
        <dbReference type="Proteomes" id="UP000198929"/>
    </source>
</evidence>
<keyword evidence="2" id="KW-1133">Transmembrane helix</keyword>
<organism evidence="4 5">
    <name type="scientific">Corynebacterium cystitidis DSM 20524</name>
    <dbReference type="NCBI Taxonomy" id="1121357"/>
    <lineage>
        <taxon>Bacteria</taxon>
        <taxon>Bacillati</taxon>
        <taxon>Actinomycetota</taxon>
        <taxon>Actinomycetes</taxon>
        <taxon>Mycobacteriales</taxon>
        <taxon>Corynebacteriaceae</taxon>
        <taxon>Corynebacterium</taxon>
    </lineage>
</organism>
<keyword evidence="5" id="KW-1185">Reference proteome</keyword>
<protein>
    <submittedName>
        <fullName evidence="4">Uncharacterized protein</fullName>
    </submittedName>
</protein>
<feature type="chain" id="PRO_5039192283" evidence="3">
    <location>
        <begin position="22"/>
        <end position="446"/>
    </location>
</feature>
<dbReference type="STRING" id="1121357.SAMN05661109_01906"/>
<keyword evidence="3" id="KW-0732">Signal</keyword>